<dbReference type="EMBL" id="FRFC01000003">
    <property type="protein sequence ID" value="SHO46005.1"/>
    <property type="molecule type" value="Genomic_DNA"/>
</dbReference>
<evidence type="ECO:0000313" key="1">
    <source>
        <dbReference type="EMBL" id="SHO46005.1"/>
    </source>
</evidence>
<protein>
    <submittedName>
        <fullName evidence="1">Uncharacterized protein</fullName>
    </submittedName>
</protein>
<reference evidence="2" key="1">
    <citation type="submission" date="2016-12" db="EMBL/GenBank/DDBJ databases">
        <authorList>
            <person name="Herbold C."/>
        </authorList>
    </citation>
    <scope>NUCLEOTIDE SEQUENCE [LARGE SCALE GENOMIC DNA]</scope>
</reference>
<dbReference type="AlphaFoldDB" id="A0A2H1EH19"/>
<proteinExistence type="predicted"/>
<dbReference type="Proteomes" id="UP000232412">
    <property type="component" value="Unassembled WGS sequence"/>
</dbReference>
<name>A0A2H1EH19_9ARCH</name>
<sequence length="130" mass="14209">MENEDVLISMAGMTGLAGMLAVGDKQYQVQSMSIAKSTIPVRKPTTRGGVYFTDTTAYKIKASTHDLSIIPEMPKLMLGPNTDFMPILLKTTVLLSGKENQVTLVTHLTNAVNTKEKVELNLIVDKVDLK</sequence>
<keyword evidence="2" id="KW-1185">Reference proteome</keyword>
<dbReference type="RefSeq" id="WP_245871916.1">
    <property type="nucleotide sequence ID" value="NZ_FRFC01000003.1"/>
</dbReference>
<organism evidence="1 2">
    <name type="scientific">Nitrosotalea sinensis</name>
    <dbReference type="NCBI Taxonomy" id="1499975"/>
    <lineage>
        <taxon>Archaea</taxon>
        <taxon>Nitrososphaerota</taxon>
        <taxon>Nitrososphaeria</taxon>
        <taxon>Nitrosotaleales</taxon>
        <taxon>Nitrosotaleaceae</taxon>
        <taxon>Nitrosotalea</taxon>
    </lineage>
</organism>
<gene>
    <name evidence="1" type="ORF">NSIN_20850</name>
</gene>
<evidence type="ECO:0000313" key="2">
    <source>
        <dbReference type="Proteomes" id="UP000232412"/>
    </source>
</evidence>
<accession>A0A2H1EH19</accession>